<feature type="transmembrane region" description="Helical" evidence="10">
    <location>
        <begin position="37"/>
        <end position="61"/>
    </location>
</feature>
<evidence type="ECO:0000256" key="8">
    <source>
        <dbReference type="ARBA" id="ARBA00022989"/>
    </source>
</evidence>
<dbReference type="Gene3D" id="3.30.2390.20">
    <property type="entry name" value="Type VII secretion system EccB, repeat 1 domain"/>
    <property type="match status" value="1"/>
</dbReference>
<dbReference type="EMBL" id="JXSX01000003">
    <property type="protein sequence ID" value="KIR61530.1"/>
    <property type="molecule type" value="Genomic_DNA"/>
</dbReference>
<keyword evidence="4 10" id="KW-0812">Transmembrane</keyword>
<dbReference type="GO" id="GO:0016787">
    <property type="term" value="F:hydrolase activity"/>
    <property type="evidence" value="ECO:0007669"/>
    <property type="project" value="UniProtKB-KW"/>
</dbReference>
<evidence type="ECO:0000256" key="5">
    <source>
        <dbReference type="ARBA" id="ARBA00022741"/>
    </source>
</evidence>
<keyword evidence="12" id="KW-1185">Reference proteome</keyword>
<accession>A0A0D0WVZ9</accession>
<dbReference type="GO" id="GO:0005576">
    <property type="term" value="C:extracellular region"/>
    <property type="evidence" value="ECO:0007669"/>
    <property type="project" value="TreeGrafter"/>
</dbReference>
<dbReference type="GO" id="GO:0005524">
    <property type="term" value="F:ATP binding"/>
    <property type="evidence" value="ECO:0007669"/>
    <property type="project" value="UniProtKB-KW"/>
</dbReference>
<dbReference type="PATRIC" id="fig|47853.6.peg.5975"/>
<evidence type="ECO:0000256" key="10">
    <source>
        <dbReference type="SAM" id="Phobius"/>
    </source>
</evidence>
<evidence type="ECO:0000256" key="1">
    <source>
        <dbReference type="ARBA" id="ARBA00004162"/>
    </source>
</evidence>
<keyword evidence="3" id="KW-1003">Cell membrane</keyword>
<evidence type="ECO:0000256" key="7">
    <source>
        <dbReference type="ARBA" id="ARBA00022840"/>
    </source>
</evidence>
<dbReference type="RefSeq" id="WP_043968572.1">
    <property type="nucleotide sequence ID" value="NZ_JBEZEN010000033.1"/>
</dbReference>
<dbReference type="GO" id="GO:0005886">
    <property type="term" value="C:plasma membrane"/>
    <property type="evidence" value="ECO:0007669"/>
    <property type="project" value="UniProtKB-SubCell"/>
</dbReference>
<dbReference type="Gene3D" id="2.40.50.910">
    <property type="entry name" value="Type VII secretion system EccB, repeat 3 domain"/>
    <property type="match status" value="1"/>
</dbReference>
<evidence type="ECO:0008006" key="13">
    <source>
        <dbReference type="Google" id="ProtNLM"/>
    </source>
</evidence>
<dbReference type="PANTHER" id="PTHR40765:SF2">
    <property type="entry name" value="ESX-2 SECRETION SYSTEM ATPASE ECCB2"/>
    <property type="match status" value="1"/>
</dbReference>
<evidence type="ECO:0000313" key="11">
    <source>
        <dbReference type="EMBL" id="KIR61530.1"/>
    </source>
</evidence>
<keyword evidence="8 10" id="KW-1133">Transmembrane helix</keyword>
<dbReference type="NCBIfam" id="TIGR03919">
    <property type="entry name" value="T7SS_EccB"/>
    <property type="match status" value="1"/>
</dbReference>
<keyword evidence="9 10" id="KW-0472">Membrane</keyword>
<dbReference type="GeneID" id="301307957"/>
<dbReference type="AlphaFoldDB" id="A0A0D0WVZ9"/>
<comment type="caution">
    <text evidence="11">The sequence shown here is derived from an EMBL/GenBank/DDBJ whole genome shotgun (WGS) entry which is preliminary data.</text>
</comment>
<proteinExistence type="inferred from homology"/>
<dbReference type="InterPro" id="IPR044857">
    <property type="entry name" value="T7SS_EccB_R1"/>
</dbReference>
<evidence type="ECO:0000313" key="12">
    <source>
        <dbReference type="Proteomes" id="UP000032254"/>
    </source>
</evidence>
<evidence type="ECO:0000256" key="3">
    <source>
        <dbReference type="ARBA" id="ARBA00022475"/>
    </source>
</evidence>
<dbReference type="InterPro" id="IPR007795">
    <property type="entry name" value="T7SS_EccB"/>
</dbReference>
<keyword evidence="5" id="KW-0547">Nucleotide-binding</keyword>
<comment type="subcellular location">
    <subcellularLocation>
        <location evidence="1">Cell membrane</location>
        <topology evidence="1">Single-pass membrane protein</topology>
    </subcellularLocation>
</comment>
<organism evidence="11 12">
    <name type="scientific">Micromonospora haikouensis</name>
    <dbReference type="NCBI Taxonomy" id="686309"/>
    <lineage>
        <taxon>Bacteria</taxon>
        <taxon>Bacillati</taxon>
        <taxon>Actinomycetota</taxon>
        <taxon>Actinomycetes</taxon>
        <taxon>Micromonosporales</taxon>
        <taxon>Micromonosporaceae</taxon>
        <taxon>Micromonospora</taxon>
    </lineage>
</organism>
<keyword evidence="7" id="KW-0067">ATP-binding</keyword>
<evidence type="ECO:0000256" key="4">
    <source>
        <dbReference type="ARBA" id="ARBA00022692"/>
    </source>
</evidence>
<keyword evidence="6" id="KW-0378">Hydrolase</keyword>
<dbReference type="InterPro" id="IPR042485">
    <property type="entry name" value="T7SS_EccB_R3"/>
</dbReference>
<comment type="similarity">
    <text evidence="2">Belongs to the EccB family.</text>
</comment>
<dbReference type="Proteomes" id="UP000032254">
    <property type="component" value="Unassembled WGS sequence"/>
</dbReference>
<protein>
    <recommendedName>
        <fullName evidence="13">Type VII secretion protein EccB</fullName>
    </recommendedName>
</protein>
<sequence length="462" mass="46858">MPSRQDQLHSYQFTVQRAVAALVMRETDPARSPFRRLAGAGLASVLVAAIALGGFALYGLFAGGGTKWRDAGAVIVEKESGARFVYREQKLHPVLNYASALLIIGAERAKTVLVSRRSIEGVPRGLPLGIPDAPDSLPDRARLSTAGWTVCSAAGAERAAAGAEPAAPRSVVLIGTAATGGRALGDDAILLQHPDGGLHLVWRARRYLLRDTGRVLAALAATRQRAVPAAPALINSIPAGADLAPLDLPGLGQPSPRVTGATVGDVFLVRNSGGGRQYAVALTGGLAGVTELQATLLLARTGQGEPEAMTLGRFAALPKLPDLVPTGPAAPPPTPPRLAAADPGALCVRVGDDAGAGDVRLGATLPDLADSPQATGGTAVADHVVVEPGHGAVVESVAAPGATGGALSVVTDLGRRYVLADPTVLGMLGYRDVRPVRLPAGLVSLVPAGSPLDPAAARSAGE</sequence>
<dbReference type="Pfam" id="PF05108">
    <property type="entry name" value="T7SS_ESX1_EccB"/>
    <property type="match status" value="1"/>
</dbReference>
<gene>
    <name evidence="11" type="ORF">TK50_28515</name>
</gene>
<evidence type="ECO:0000256" key="6">
    <source>
        <dbReference type="ARBA" id="ARBA00022801"/>
    </source>
</evidence>
<evidence type="ECO:0000256" key="9">
    <source>
        <dbReference type="ARBA" id="ARBA00023136"/>
    </source>
</evidence>
<name>A0A0D0WVZ9_9ACTN</name>
<dbReference type="PANTHER" id="PTHR40765">
    <property type="entry name" value="ESX-2 SECRETION SYSTEM ATPASE ECCB2"/>
    <property type="match status" value="1"/>
</dbReference>
<reference evidence="11 12" key="1">
    <citation type="submission" date="2015-01" db="EMBL/GenBank/DDBJ databases">
        <title>Sequencing and annotation of Micromonospora carbonacea strain JXNU-1 genome.</title>
        <authorList>
            <person name="Long Z."/>
            <person name="Huang Y."/>
            <person name="Jiang Y."/>
        </authorList>
    </citation>
    <scope>NUCLEOTIDE SEQUENCE [LARGE SCALE GENOMIC DNA]</scope>
    <source>
        <strain evidence="11 12">JXNU-1</strain>
    </source>
</reference>
<evidence type="ECO:0000256" key="2">
    <source>
        <dbReference type="ARBA" id="ARBA00008149"/>
    </source>
</evidence>
<dbReference type="OrthoDB" id="3847604at2"/>